<organism evidence="2 3">
    <name type="scientific">Actinacidiphila yanglinensis</name>
    <dbReference type="NCBI Taxonomy" id="310779"/>
    <lineage>
        <taxon>Bacteria</taxon>
        <taxon>Bacillati</taxon>
        <taxon>Actinomycetota</taxon>
        <taxon>Actinomycetes</taxon>
        <taxon>Kitasatosporales</taxon>
        <taxon>Streptomycetaceae</taxon>
        <taxon>Actinacidiphila</taxon>
    </lineage>
</organism>
<keyword evidence="2" id="KW-0489">Methyltransferase</keyword>
<dbReference type="AlphaFoldDB" id="A0A1H6DI05"/>
<dbReference type="InterPro" id="IPR029063">
    <property type="entry name" value="SAM-dependent_MTases_sf"/>
</dbReference>
<gene>
    <name evidence="2" type="ORF">SAMN05216223_11579</name>
</gene>
<protein>
    <submittedName>
        <fullName evidence="2">Methyltransferase domain-containing protein</fullName>
    </submittedName>
</protein>
<dbReference type="Gene3D" id="3.40.50.150">
    <property type="entry name" value="Vaccinia Virus protein VP39"/>
    <property type="match status" value="1"/>
</dbReference>
<evidence type="ECO:0000313" key="2">
    <source>
        <dbReference type="EMBL" id="SEG84463.1"/>
    </source>
</evidence>
<dbReference type="GO" id="GO:0032259">
    <property type="term" value="P:methylation"/>
    <property type="evidence" value="ECO:0007669"/>
    <property type="project" value="UniProtKB-KW"/>
</dbReference>
<name>A0A1H6DI05_9ACTN</name>
<sequence>MSAGAPGTQDRANTSGAQRQQAADVARIFNSAVAAWSIAAAWEIGALDELREKGRLDAPEFAERHDLDVPSTEAVFTALATVDIVRYERSGGNDNDAGGDGMCEVLPGPAFEETYRTKALFHWLCRGSAPLFTAMPDVMRNANRTGRFYRRDAEAISRACADIDAQFFQPAFRGAMDALDFDFSLVVDLGCGGGGRLTQILRRHPQARGLGIDIAPAALDLARGDAADAGVGDRVSFVHGDVRDLAPRPEFEDAELLTCFMMGHDFWPRADCVASLRRLRDVFPRARRFLLGDTARTQGPGRGAMPVFSLGYEVGHALMGACIPSLDEWRDVFPEAGWELRRTHLLDTPAESFVFELG</sequence>
<dbReference type="Pfam" id="PF13649">
    <property type="entry name" value="Methyltransf_25"/>
    <property type="match status" value="1"/>
</dbReference>
<keyword evidence="3" id="KW-1185">Reference proteome</keyword>
<dbReference type="PANTHER" id="PTHR43712">
    <property type="entry name" value="PUTATIVE (AFU_ORTHOLOGUE AFUA_4G14580)-RELATED"/>
    <property type="match status" value="1"/>
</dbReference>
<dbReference type="SUPFAM" id="SSF53335">
    <property type="entry name" value="S-adenosyl-L-methionine-dependent methyltransferases"/>
    <property type="match status" value="1"/>
</dbReference>
<dbReference type="RefSeq" id="WP_103888920.1">
    <property type="nucleotide sequence ID" value="NZ_FNVU01000015.1"/>
</dbReference>
<dbReference type="OrthoDB" id="3205990at2"/>
<dbReference type="InterPro" id="IPR041698">
    <property type="entry name" value="Methyltransf_25"/>
</dbReference>
<accession>A0A1H6DI05</accession>
<dbReference type="InterPro" id="IPR036388">
    <property type="entry name" value="WH-like_DNA-bd_sf"/>
</dbReference>
<keyword evidence="2" id="KW-0808">Transferase</keyword>
<evidence type="ECO:0000313" key="3">
    <source>
        <dbReference type="Proteomes" id="UP000236754"/>
    </source>
</evidence>
<dbReference type="PANTHER" id="PTHR43712:SF2">
    <property type="entry name" value="O-METHYLTRANSFERASE CICE"/>
    <property type="match status" value="1"/>
</dbReference>
<dbReference type="EMBL" id="FNVU01000015">
    <property type="protein sequence ID" value="SEG84463.1"/>
    <property type="molecule type" value="Genomic_DNA"/>
</dbReference>
<proteinExistence type="predicted"/>
<dbReference type="GO" id="GO:0008168">
    <property type="term" value="F:methyltransferase activity"/>
    <property type="evidence" value="ECO:0007669"/>
    <property type="project" value="UniProtKB-KW"/>
</dbReference>
<reference evidence="2 3" key="1">
    <citation type="submission" date="2016-10" db="EMBL/GenBank/DDBJ databases">
        <authorList>
            <person name="de Groot N.N."/>
        </authorList>
    </citation>
    <scope>NUCLEOTIDE SEQUENCE [LARGE SCALE GENOMIC DNA]</scope>
    <source>
        <strain evidence="2 3">CGMCC 4.2023</strain>
    </source>
</reference>
<dbReference type="Gene3D" id="1.10.10.10">
    <property type="entry name" value="Winged helix-like DNA-binding domain superfamily/Winged helix DNA-binding domain"/>
    <property type="match status" value="1"/>
</dbReference>
<feature type="domain" description="Methyltransferase" evidence="1">
    <location>
        <begin position="186"/>
        <end position="282"/>
    </location>
</feature>
<dbReference type="CDD" id="cd02440">
    <property type="entry name" value="AdoMet_MTases"/>
    <property type="match status" value="1"/>
</dbReference>
<evidence type="ECO:0000259" key="1">
    <source>
        <dbReference type="Pfam" id="PF13649"/>
    </source>
</evidence>
<dbReference type="Proteomes" id="UP000236754">
    <property type="component" value="Unassembled WGS sequence"/>
</dbReference>